<accession>A0A9D4V9D4</accession>
<evidence type="ECO:0000313" key="1">
    <source>
        <dbReference type="EMBL" id="KAI5081621.1"/>
    </source>
</evidence>
<comment type="caution">
    <text evidence="1">The sequence shown here is derived from an EMBL/GenBank/DDBJ whole genome shotgun (WGS) entry which is preliminary data.</text>
</comment>
<keyword evidence="2" id="KW-1185">Reference proteome</keyword>
<evidence type="ECO:0000313" key="2">
    <source>
        <dbReference type="Proteomes" id="UP000886520"/>
    </source>
</evidence>
<organism evidence="1 2">
    <name type="scientific">Adiantum capillus-veneris</name>
    <name type="common">Maidenhair fern</name>
    <dbReference type="NCBI Taxonomy" id="13818"/>
    <lineage>
        <taxon>Eukaryota</taxon>
        <taxon>Viridiplantae</taxon>
        <taxon>Streptophyta</taxon>
        <taxon>Embryophyta</taxon>
        <taxon>Tracheophyta</taxon>
        <taxon>Polypodiopsida</taxon>
        <taxon>Polypodiidae</taxon>
        <taxon>Polypodiales</taxon>
        <taxon>Pteridineae</taxon>
        <taxon>Pteridaceae</taxon>
        <taxon>Vittarioideae</taxon>
        <taxon>Adiantum</taxon>
    </lineage>
</organism>
<dbReference type="Proteomes" id="UP000886520">
    <property type="component" value="Chromosome 2"/>
</dbReference>
<protein>
    <submittedName>
        <fullName evidence="1">Uncharacterized protein</fullName>
    </submittedName>
</protein>
<reference evidence="1" key="1">
    <citation type="submission" date="2021-01" db="EMBL/GenBank/DDBJ databases">
        <title>Adiantum capillus-veneris genome.</title>
        <authorList>
            <person name="Fang Y."/>
            <person name="Liao Q."/>
        </authorList>
    </citation>
    <scope>NUCLEOTIDE SEQUENCE</scope>
    <source>
        <strain evidence="1">H3</strain>
        <tissue evidence="1">Leaf</tissue>
    </source>
</reference>
<gene>
    <name evidence="1" type="ORF">GOP47_0001364</name>
</gene>
<sequence>MGAFMGHSYGDLVLQPLYHMPLQAYVLQFHAVAHPPDNFLMSAHESLQSFFDYFQTGVDGE</sequence>
<dbReference type="AlphaFoldDB" id="A0A9D4V9D4"/>
<proteinExistence type="predicted"/>
<dbReference type="EMBL" id="JABFUD020000003">
    <property type="protein sequence ID" value="KAI5081621.1"/>
    <property type="molecule type" value="Genomic_DNA"/>
</dbReference>
<name>A0A9D4V9D4_ADICA</name>